<dbReference type="Proteomes" id="UP000697998">
    <property type="component" value="Unassembled WGS sequence"/>
</dbReference>
<proteinExistence type="predicted"/>
<gene>
    <name evidence="2" type="ORF">IPJ27_00585</name>
</gene>
<dbReference type="Pfam" id="PF00583">
    <property type="entry name" value="Acetyltransf_1"/>
    <property type="match status" value="1"/>
</dbReference>
<sequence length="86" mass="9490">MAPIAASQRIVRDVDFLLDAWHGSGVASILMAALMDAARERGFMTMEGTVLATNRRMLKFVRRLGFAVLFDAGDLGTVRVVLPLRR</sequence>
<reference evidence="2 3" key="1">
    <citation type="submission" date="2020-10" db="EMBL/GenBank/DDBJ databases">
        <title>Connecting structure to function with the recovery of over 1000 high-quality activated sludge metagenome-assembled genomes encoding full-length rRNA genes using long-read sequencing.</title>
        <authorList>
            <person name="Singleton C.M."/>
            <person name="Petriglieri F."/>
            <person name="Kristensen J.M."/>
            <person name="Kirkegaard R.H."/>
            <person name="Michaelsen T.Y."/>
            <person name="Andersen M.H."/>
            <person name="Karst S.M."/>
            <person name="Dueholm M.S."/>
            <person name="Nielsen P.H."/>
            <person name="Albertsen M."/>
        </authorList>
    </citation>
    <scope>NUCLEOTIDE SEQUENCE [LARGE SCALE GENOMIC DNA]</scope>
    <source>
        <strain evidence="2">EsbW_18-Q3-R4-48_BATAC.285</strain>
    </source>
</reference>
<feature type="domain" description="N-acetyltransferase" evidence="1">
    <location>
        <begin position="1"/>
        <end position="85"/>
    </location>
</feature>
<protein>
    <submittedName>
        <fullName evidence="2">GNAT family N-acetyltransferase</fullName>
    </submittedName>
</protein>
<dbReference type="GO" id="GO:0016747">
    <property type="term" value="F:acyltransferase activity, transferring groups other than amino-acyl groups"/>
    <property type="evidence" value="ECO:0007669"/>
    <property type="project" value="InterPro"/>
</dbReference>
<evidence type="ECO:0000259" key="1">
    <source>
        <dbReference type="PROSITE" id="PS51186"/>
    </source>
</evidence>
<dbReference type="Gene3D" id="3.40.630.30">
    <property type="match status" value="1"/>
</dbReference>
<dbReference type="InterPro" id="IPR016181">
    <property type="entry name" value="Acyl_CoA_acyltransferase"/>
</dbReference>
<dbReference type="SUPFAM" id="SSF55729">
    <property type="entry name" value="Acyl-CoA N-acyltransferases (Nat)"/>
    <property type="match status" value="1"/>
</dbReference>
<evidence type="ECO:0000313" key="2">
    <source>
        <dbReference type="EMBL" id="MBK7673368.1"/>
    </source>
</evidence>
<comment type="caution">
    <text evidence="2">The sequence shown here is derived from an EMBL/GenBank/DDBJ whole genome shotgun (WGS) entry which is preliminary data.</text>
</comment>
<dbReference type="PROSITE" id="PS51186">
    <property type="entry name" value="GNAT"/>
    <property type="match status" value="1"/>
</dbReference>
<dbReference type="EMBL" id="JADJMH010000001">
    <property type="protein sequence ID" value="MBK7673368.1"/>
    <property type="molecule type" value="Genomic_DNA"/>
</dbReference>
<name>A0A935PU43_9PROT</name>
<evidence type="ECO:0000313" key="3">
    <source>
        <dbReference type="Proteomes" id="UP000697998"/>
    </source>
</evidence>
<organism evidence="2 3">
    <name type="scientific">Candidatus Accumulibacter proximus</name>
    <dbReference type="NCBI Taxonomy" id="2954385"/>
    <lineage>
        <taxon>Bacteria</taxon>
        <taxon>Pseudomonadati</taxon>
        <taxon>Pseudomonadota</taxon>
        <taxon>Betaproteobacteria</taxon>
        <taxon>Candidatus Accumulibacter</taxon>
    </lineage>
</organism>
<dbReference type="InterPro" id="IPR000182">
    <property type="entry name" value="GNAT_dom"/>
</dbReference>
<dbReference type="AlphaFoldDB" id="A0A935PU43"/>
<accession>A0A935PU43</accession>